<evidence type="ECO:0000256" key="10">
    <source>
        <dbReference type="ARBA" id="ARBA00030775"/>
    </source>
</evidence>
<evidence type="ECO:0000256" key="7">
    <source>
        <dbReference type="ARBA" id="ARBA00022989"/>
    </source>
</evidence>
<sequence>MTVPKPSPGLTLIELMITLAVLAIVVAIGIPSFNTMIQNNRSLALGEELAGALNYARSEAIKRGQRVTLCGTTDGAACNGTWANNWIVVVDTAATDAAAAPVVADAAAVLRFWEAPDSNATVTVTQGGSNTTFVRFTRQGTLGRSSQGAVTMNASFSGCTSNAARAITVGVAGMLKMARSSTGCS</sequence>
<protein>
    <recommendedName>
        <fullName evidence="2">Type II secretion system protein H</fullName>
    </recommendedName>
    <alternativeName>
        <fullName evidence="10">General secretion pathway protein H</fullName>
    </alternativeName>
</protein>
<comment type="subcellular location">
    <subcellularLocation>
        <location evidence="1">Cell inner membrane</location>
        <topology evidence="1">Single-pass membrane protein</topology>
    </subcellularLocation>
</comment>
<evidence type="ECO:0000313" key="13">
    <source>
        <dbReference type="EMBL" id="MBB5210923.1"/>
    </source>
</evidence>
<evidence type="ECO:0000256" key="2">
    <source>
        <dbReference type="ARBA" id="ARBA00021549"/>
    </source>
</evidence>
<evidence type="ECO:0000256" key="1">
    <source>
        <dbReference type="ARBA" id="ARBA00004377"/>
    </source>
</evidence>
<dbReference type="Pfam" id="PF07963">
    <property type="entry name" value="N_methyl"/>
    <property type="match status" value="1"/>
</dbReference>
<evidence type="ECO:0000256" key="9">
    <source>
        <dbReference type="ARBA" id="ARBA00025772"/>
    </source>
</evidence>
<keyword evidence="3" id="KW-1003">Cell membrane</keyword>
<evidence type="ECO:0000313" key="16">
    <source>
        <dbReference type="Proteomes" id="UP000563601"/>
    </source>
</evidence>
<dbReference type="GO" id="GO:0005886">
    <property type="term" value="C:plasma membrane"/>
    <property type="evidence" value="ECO:0007669"/>
    <property type="project" value="UniProtKB-SubCell"/>
</dbReference>
<evidence type="ECO:0000313" key="15">
    <source>
        <dbReference type="Proteomes" id="UP000464675"/>
    </source>
</evidence>
<evidence type="ECO:0000256" key="3">
    <source>
        <dbReference type="ARBA" id="ARBA00022475"/>
    </source>
</evidence>
<reference evidence="14 15" key="1">
    <citation type="submission" date="2020-01" db="EMBL/GenBank/DDBJ databases">
        <title>The possibility of degradation of plastic by Microbulbifer hydrolyticus IRE-31.</title>
        <authorList>
            <person name="Liu L."/>
        </authorList>
    </citation>
    <scope>NUCLEOTIDE SEQUENCE [LARGE SCALE GENOMIC DNA]</scope>
    <source>
        <strain evidence="14 15">IRE-31</strain>
    </source>
</reference>
<evidence type="ECO:0000313" key="14">
    <source>
        <dbReference type="EMBL" id="QHQ40709.1"/>
    </source>
</evidence>
<keyword evidence="4" id="KW-0488">Methylation</keyword>
<dbReference type="GO" id="GO:0015628">
    <property type="term" value="P:protein secretion by the type II secretion system"/>
    <property type="evidence" value="ECO:0007669"/>
    <property type="project" value="InterPro"/>
</dbReference>
<dbReference type="NCBIfam" id="TIGR02532">
    <property type="entry name" value="IV_pilin_GFxxxE"/>
    <property type="match status" value="1"/>
</dbReference>
<accession>A0A6P1THM9</accession>
<evidence type="ECO:0000256" key="8">
    <source>
        <dbReference type="ARBA" id="ARBA00023136"/>
    </source>
</evidence>
<dbReference type="InterPro" id="IPR045584">
    <property type="entry name" value="Pilin-like"/>
</dbReference>
<dbReference type="OrthoDB" id="6039229at2"/>
<evidence type="ECO:0000256" key="5">
    <source>
        <dbReference type="ARBA" id="ARBA00022519"/>
    </source>
</evidence>
<reference evidence="13 16" key="2">
    <citation type="submission" date="2020-08" db="EMBL/GenBank/DDBJ databases">
        <title>Genomic Encyclopedia of Type Strains, Phase IV (KMG-IV): sequencing the most valuable type-strain genomes for metagenomic binning, comparative biology and taxonomic classification.</title>
        <authorList>
            <person name="Goeker M."/>
        </authorList>
    </citation>
    <scope>NUCLEOTIDE SEQUENCE [LARGE SCALE GENOMIC DNA]</scope>
    <source>
        <strain evidence="13 16">DSM 11525</strain>
    </source>
</reference>
<dbReference type="Gene3D" id="3.55.40.10">
    <property type="entry name" value="minor pseudopilin epsh domain"/>
    <property type="match status" value="1"/>
</dbReference>
<organism evidence="13 16">
    <name type="scientific">Microbulbifer hydrolyticus</name>
    <dbReference type="NCBI Taxonomy" id="48074"/>
    <lineage>
        <taxon>Bacteria</taxon>
        <taxon>Pseudomonadati</taxon>
        <taxon>Pseudomonadota</taxon>
        <taxon>Gammaproteobacteria</taxon>
        <taxon>Cellvibrionales</taxon>
        <taxon>Microbulbiferaceae</taxon>
        <taxon>Microbulbifer</taxon>
    </lineage>
</organism>
<dbReference type="RefSeq" id="WP_161860001.1">
    <property type="nucleotide sequence ID" value="NZ_CP047491.1"/>
</dbReference>
<gene>
    <name evidence="14" type="ORF">GTQ55_04135</name>
    <name evidence="13" type="ORF">HNQ53_001141</name>
</gene>
<dbReference type="InterPro" id="IPR012902">
    <property type="entry name" value="N_methyl_site"/>
</dbReference>
<feature type="domain" description="General secretion pathway GspH" evidence="12">
    <location>
        <begin position="47"/>
        <end position="172"/>
    </location>
</feature>
<dbReference type="SUPFAM" id="SSF54523">
    <property type="entry name" value="Pili subunits"/>
    <property type="match status" value="1"/>
</dbReference>
<keyword evidence="6 11" id="KW-0812">Transmembrane</keyword>
<dbReference type="Proteomes" id="UP000563601">
    <property type="component" value="Unassembled WGS sequence"/>
</dbReference>
<dbReference type="GO" id="GO:0015627">
    <property type="term" value="C:type II protein secretion system complex"/>
    <property type="evidence" value="ECO:0007669"/>
    <property type="project" value="InterPro"/>
</dbReference>
<comment type="similarity">
    <text evidence="9">Belongs to the GSP H family.</text>
</comment>
<dbReference type="Proteomes" id="UP000464675">
    <property type="component" value="Chromosome"/>
</dbReference>
<proteinExistence type="inferred from homology"/>
<dbReference type="InterPro" id="IPR022346">
    <property type="entry name" value="T2SS_GspH"/>
</dbReference>
<evidence type="ECO:0000256" key="6">
    <source>
        <dbReference type="ARBA" id="ARBA00022692"/>
    </source>
</evidence>
<name>A0A6P1THM9_9GAMM</name>
<evidence type="ECO:0000256" key="11">
    <source>
        <dbReference type="SAM" id="Phobius"/>
    </source>
</evidence>
<feature type="transmembrane region" description="Helical" evidence="11">
    <location>
        <begin position="12"/>
        <end position="33"/>
    </location>
</feature>
<dbReference type="Pfam" id="PF12019">
    <property type="entry name" value="GspH"/>
    <property type="match status" value="1"/>
</dbReference>
<evidence type="ECO:0000256" key="4">
    <source>
        <dbReference type="ARBA" id="ARBA00022481"/>
    </source>
</evidence>
<dbReference type="EMBL" id="CP047491">
    <property type="protein sequence ID" value="QHQ40709.1"/>
    <property type="molecule type" value="Genomic_DNA"/>
</dbReference>
<keyword evidence="7 11" id="KW-1133">Transmembrane helix</keyword>
<keyword evidence="15" id="KW-1185">Reference proteome</keyword>
<dbReference type="AlphaFoldDB" id="A0A6P1THM9"/>
<evidence type="ECO:0000259" key="12">
    <source>
        <dbReference type="Pfam" id="PF12019"/>
    </source>
</evidence>
<dbReference type="EMBL" id="JACHHR010000002">
    <property type="protein sequence ID" value="MBB5210923.1"/>
    <property type="molecule type" value="Genomic_DNA"/>
</dbReference>
<keyword evidence="8 11" id="KW-0472">Membrane</keyword>
<keyword evidence="5" id="KW-0997">Cell inner membrane</keyword>